<reference evidence="1" key="2">
    <citation type="submission" date="2023-05" db="EMBL/GenBank/DDBJ databases">
        <authorList>
            <person name="Schelkunov M.I."/>
        </authorList>
    </citation>
    <scope>NUCLEOTIDE SEQUENCE</scope>
    <source>
        <strain evidence="1">Hsosn_3</strain>
        <tissue evidence="1">Leaf</tissue>
    </source>
</reference>
<proteinExistence type="predicted"/>
<comment type="caution">
    <text evidence="1">The sequence shown here is derived from an EMBL/GenBank/DDBJ whole genome shotgun (WGS) entry which is preliminary data.</text>
</comment>
<reference evidence="1" key="1">
    <citation type="submission" date="2023-02" db="EMBL/GenBank/DDBJ databases">
        <title>Genome of toxic invasive species Heracleum sosnowskyi carries increased number of genes despite the absence of recent whole-genome duplications.</title>
        <authorList>
            <person name="Schelkunov M."/>
            <person name="Shtratnikova V."/>
            <person name="Makarenko M."/>
            <person name="Klepikova A."/>
            <person name="Omelchenko D."/>
            <person name="Novikova G."/>
            <person name="Obukhova E."/>
            <person name="Bogdanov V."/>
            <person name="Penin A."/>
            <person name="Logacheva M."/>
        </authorList>
    </citation>
    <scope>NUCLEOTIDE SEQUENCE</scope>
    <source>
        <strain evidence="1">Hsosn_3</strain>
        <tissue evidence="1">Leaf</tissue>
    </source>
</reference>
<protein>
    <submittedName>
        <fullName evidence="1">Uncharacterized protein</fullName>
    </submittedName>
</protein>
<accession>A0AAD8GVP6</accession>
<dbReference type="AlphaFoldDB" id="A0AAD8GVP6"/>
<dbReference type="EMBL" id="JAUIZM010000011">
    <property type="protein sequence ID" value="KAK1356257.1"/>
    <property type="molecule type" value="Genomic_DNA"/>
</dbReference>
<dbReference type="Proteomes" id="UP001237642">
    <property type="component" value="Unassembled WGS sequence"/>
</dbReference>
<name>A0AAD8GVP6_9APIA</name>
<sequence>MRTLLGKNVEELENKDKAFPKFITTIQGKQYSHRLLISKDNINRNNVYVTTNICEGFSFDEDILKKNTSNDDKQSFNTQASGSSYHLDNLSGLQDTSTMTTTFSGQDLYVNIIILSIKVHKY</sequence>
<keyword evidence="2" id="KW-1185">Reference proteome</keyword>
<organism evidence="1 2">
    <name type="scientific">Heracleum sosnowskyi</name>
    <dbReference type="NCBI Taxonomy" id="360622"/>
    <lineage>
        <taxon>Eukaryota</taxon>
        <taxon>Viridiplantae</taxon>
        <taxon>Streptophyta</taxon>
        <taxon>Embryophyta</taxon>
        <taxon>Tracheophyta</taxon>
        <taxon>Spermatophyta</taxon>
        <taxon>Magnoliopsida</taxon>
        <taxon>eudicotyledons</taxon>
        <taxon>Gunneridae</taxon>
        <taxon>Pentapetalae</taxon>
        <taxon>asterids</taxon>
        <taxon>campanulids</taxon>
        <taxon>Apiales</taxon>
        <taxon>Apiaceae</taxon>
        <taxon>Apioideae</taxon>
        <taxon>apioid superclade</taxon>
        <taxon>Tordylieae</taxon>
        <taxon>Tordyliinae</taxon>
        <taxon>Heracleum</taxon>
    </lineage>
</organism>
<evidence type="ECO:0000313" key="1">
    <source>
        <dbReference type="EMBL" id="KAK1356257.1"/>
    </source>
</evidence>
<evidence type="ECO:0000313" key="2">
    <source>
        <dbReference type="Proteomes" id="UP001237642"/>
    </source>
</evidence>
<gene>
    <name evidence="1" type="ORF">POM88_049513</name>
</gene>